<evidence type="ECO:0000313" key="3">
    <source>
        <dbReference type="EMBL" id="KAF7232630.1"/>
    </source>
</evidence>
<dbReference type="AlphaFoldDB" id="A0A8S9YDH9"/>
<dbReference type="SUPFAM" id="SSF56601">
    <property type="entry name" value="beta-lactamase/transpeptidase-like"/>
    <property type="match status" value="1"/>
</dbReference>
<dbReference type="EMBL" id="JTDE01021668">
    <property type="protein sequence ID" value="KAF7232630.1"/>
    <property type="molecule type" value="Genomic_DNA"/>
</dbReference>
<keyword evidence="4" id="KW-1185">Reference proteome</keyword>
<comment type="caution">
    <text evidence="3">The sequence shown here is derived from an EMBL/GenBank/DDBJ whole genome shotgun (WGS) entry which is preliminary data.</text>
</comment>
<protein>
    <recommendedName>
        <fullName evidence="2">Beta-lactamase-related domain-containing protein</fullName>
    </recommendedName>
</protein>
<keyword evidence="1" id="KW-0812">Transmembrane</keyword>
<evidence type="ECO:0000259" key="2">
    <source>
        <dbReference type="Pfam" id="PF00144"/>
    </source>
</evidence>
<proteinExistence type="predicted"/>
<evidence type="ECO:0000313" key="4">
    <source>
        <dbReference type="Proteomes" id="UP000822476"/>
    </source>
</evidence>
<dbReference type="Gene3D" id="3.40.710.10">
    <property type="entry name" value="DD-peptidase/beta-lactamase superfamily"/>
    <property type="match status" value="1"/>
</dbReference>
<name>A0A8S9YDH9_9TREM</name>
<sequence>MGPTKSAILLGVVFVLINYLYNFYTALPPVMGGASSFEFRPVVQTYKNFIQSGSDMGSSFAVIYGDKLVVNVFGGYMDTRFRLPWTLETVTQAFTLSLLSIPLTFGVLSERRSLINFSDPLTKYLPFFPTSNVTISDLLTHQSGFPYFIDPVSLVSWHDNPKAVLVNITHQVPPTKPSRVIRFCFSCSLPTEVQIMHLHSLALLADGIVRQVDPRQRTLGHFFMEEIAWPLGIDVLMGIPRSQLYRAARTYHAGWSKAVAALMRFDLHYLWTNLWTNPWMPYGGNRERAFSLFSDYELRFNWHPDLLEIPLASSHMFTNARGLARLFQLVLLDPNATIDDSSPSSTEREKPHKILYSKNTLAWMLTVQDTVPAMDAVLKRPITLTTSGLMVDKSPEGNSIYGMWDDILGQAVFVDLKRRLVFAYTTNHAHGCSLFHDPVLSQLLTAVYSCLPQGDHPI</sequence>
<dbReference type="PANTHER" id="PTHR43319">
    <property type="entry name" value="BETA-LACTAMASE-RELATED"/>
    <property type="match status" value="1"/>
</dbReference>
<accession>A0A8S9YDH9</accession>
<dbReference type="PANTHER" id="PTHR43319:SF3">
    <property type="entry name" value="BETA-LACTAMASE-RELATED DOMAIN-CONTAINING PROTEIN"/>
    <property type="match status" value="1"/>
</dbReference>
<gene>
    <name evidence="3" type="ORF">EG68_10097</name>
</gene>
<keyword evidence="1" id="KW-1133">Transmembrane helix</keyword>
<dbReference type="Pfam" id="PF00144">
    <property type="entry name" value="Beta-lactamase"/>
    <property type="match status" value="1"/>
</dbReference>
<keyword evidence="1" id="KW-0472">Membrane</keyword>
<dbReference type="InterPro" id="IPR052907">
    <property type="entry name" value="Beta-lactamase/esterase"/>
</dbReference>
<evidence type="ECO:0000256" key="1">
    <source>
        <dbReference type="SAM" id="Phobius"/>
    </source>
</evidence>
<dbReference type="InterPro" id="IPR012338">
    <property type="entry name" value="Beta-lactam/transpept-like"/>
</dbReference>
<feature type="domain" description="Beta-lactamase-related" evidence="2">
    <location>
        <begin position="55"/>
        <end position="431"/>
    </location>
</feature>
<dbReference type="Proteomes" id="UP000822476">
    <property type="component" value="Unassembled WGS sequence"/>
</dbReference>
<feature type="transmembrane region" description="Helical" evidence="1">
    <location>
        <begin position="7"/>
        <end position="27"/>
    </location>
</feature>
<reference evidence="3" key="1">
    <citation type="submission" date="2019-07" db="EMBL/GenBank/DDBJ databases">
        <title>Annotation for the trematode Paragonimus miyazaki's.</title>
        <authorList>
            <person name="Choi Y.-J."/>
        </authorList>
    </citation>
    <scope>NUCLEOTIDE SEQUENCE</scope>
    <source>
        <strain evidence="3">Japan</strain>
    </source>
</reference>
<dbReference type="InterPro" id="IPR001466">
    <property type="entry name" value="Beta-lactam-related"/>
</dbReference>
<dbReference type="OrthoDB" id="5946976at2759"/>
<organism evidence="3 4">
    <name type="scientific">Paragonimus skrjabini miyazakii</name>
    <dbReference type="NCBI Taxonomy" id="59628"/>
    <lineage>
        <taxon>Eukaryota</taxon>
        <taxon>Metazoa</taxon>
        <taxon>Spiralia</taxon>
        <taxon>Lophotrochozoa</taxon>
        <taxon>Platyhelminthes</taxon>
        <taxon>Trematoda</taxon>
        <taxon>Digenea</taxon>
        <taxon>Plagiorchiida</taxon>
        <taxon>Troglotremata</taxon>
        <taxon>Troglotrematidae</taxon>
        <taxon>Paragonimus</taxon>
    </lineage>
</organism>